<feature type="compositionally biased region" description="Basic and acidic residues" evidence="1">
    <location>
        <begin position="117"/>
        <end position="128"/>
    </location>
</feature>
<evidence type="ECO:0000313" key="3">
    <source>
        <dbReference type="EMBL" id="CAL1671806.1"/>
    </source>
</evidence>
<accession>A0AAV2MW28</accession>
<keyword evidence="4" id="KW-1185">Reference proteome</keyword>
<organism evidence="3 4">
    <name type="scientific">Lasius platythorax</name>
    <dbReference type="NCBI Taxonomy" id="488582"/>
    <lineage>
        <taxon>Eukaryota</taxon>
        <taxon>Metazoa</taxon>
        <taxon>Ecdysozoa</taxon>
        <taxon>Arthropoda</taxon>
        <taxon>Hexapoda</taxon>
        <taxon>Insecta</taxon>
        <taxon>Pterygota</taxon>
        <taxon>Neoptera</taxon>
        <taxon>Endopterygota</taxon>
        <taxon>Hymenoptera</taxon>
        <taxon>Apocrita</taxon>
        <taxon>Aculeata</taxon>
        <taxon>Formicoidea</taxon>
        <taxon>Formicidae</taxon>
        <taxon>Formicinae</taxon>
        <taxon>Lasius</taxon>
        <taxon>Lasius</taxon>
    </lineage>
</organism>
<evidence type="ECO:0000256" key="2">
    <source>
        <dbReference type="SAM" id="SignalP"/>
    </source>
</evidence>
<feature type="compositionally biased region" description="Polar residues" evidence="1">
    <location>
        <begin position="196"/>
        <end position="209"/>
    </location>
</feature>
<dbReference type="Proteomes" id="UP001497644">
    <property type="component" value="Unassembled WGS sequence"/>
</dbReference>
<feature type="signal peptide" evidence="2">
    <location>
        <begin position="1"/>
        <end position="23"/>
    </location>
</feature>
<evidence type="ECO:0000313" key="4">
    <source>
        <dbReference type="Proteomes" id="UP001497644"/>
    </source>
</evidence>
<dbReference type="EMBL" id="CAXIPU020000424">
    <property type="protein sequence ID" value="CAL1671806.1"/>
    <property type="molecule type" value="Genomic_DNA"/>
</dbReference>
<feature type="region of interest" description="Disordered" evidence="1">
    <location>
        <begin position="44"/>
        <end position="147"/>
    </location>
</feature>
<comment type="caution">
    <text evidence="3">The sequence shown here is derived from an EMBL/GenBank/DDBJ whole genome shotgun (WGS) entry which is preliminary data.</text>
</comment>
<evidence type="ECO:0000256" key="1">
    <source>
        <dbReference type="SAM" id="MobiDB-lite"/>
    </source>
</evidence>
<feature type="compositionally biased region" description="Polar residues" evidence="1">
    <location>
        <begin position="91"/>
        <end position="104"/>
    </location>
</feature>
<dbReference type="AlphaFoldDB" id="A0AAV2MW28"/>
<keyword evidence="2" id="KW-0732">Signal</keyword>
<name>A0AAV2MW28_9HYME</name>
<proteinExistence type="predicted"/>
<sequence>MIFGVTVLSSCFLYFLTESYIAARNTLIGIIKFSSAYKTETEFGRGMRRKVKRKRILSSSESEEDEAAERKRVRLNSKIYIPPPPPVPALESTSPSRPKNSQKTTRSENCESNVKAKKGEHNMHRAEIESSFSSRGSPKRSRKSANSIMKLSSVARINRSAQKRAVENNTTMSSREKLLAKLEALRGKSKEKKTTDVGSSFIPQSSPNELSDHLDVEESFPVKVKSFAIEKSLINEEDLSGNMFQSESSAGLSTLITQKDAEGYQSSALLDSSALNCTATESPIPAFPHESFGLPNQSIMNPMMMHRARRRPQW</sequence>
<feature type="region of interest" description="Disordered" evidence="1">
    <location>
        <begin position="187"/>
        <end position="211"/>
    </location>
</feature>
<reference evidence="3" key="1">
    <citation type="submission" date="2024-04" db="EMBL/GenBank/DDBJ databases">
        <authorList>
            <consortium name="Molecular Ecology Group"/>
        </authorList>
    </citation>
    <scope>NUCLEOTIDE SEQUENCE</scope>
</reference>
<feature type="compositionally biased region" description="Basic residues" evidence="1">
    <location>
        <begin position="46"/>
        <end position="56"/>
    </location>
</feature>
<feature type="chain" id="PRO_5043864417" evidence="2">
    <location>
        <begin position="24"/>
        <end position="314"/>
    </location>
</feature>
<gene>
    <name evidence="3" type="ORF">LPLAT_LOCUS5230</name>
</gene>
<protein>
    <submittedName>
        <fullName evidence="3">Uncharacterized protein</fullName>
    </submittedName>
</protein>